<reference evidence="4" key="1">
    <citation type="submission" date="2017-09" db="EMBL/GenBank/DDBJ databases">
        <title>Depth-based differentiation of microbial function through sediment-hosted aquifers and enrichment of novel symbionts in the deep terrestrial subsurface.</title>
        <authorList>
            <person name="Probst A.J."/>
            <person name="Ladd B."/>
            <person name="Jarett J.K."/>
            <person name="Geller-Mcgrath D.E."/>
            <person name="Sieber C.M.K."/>
            <person name="Emerson J.B."/>
            <person name="Anantharaman K."/>
            <person name="Thomas B.C."/>
            <person name="Malmstrom R."/>
            <person name="Stieglmeier M."/>
            <person name="Klingl A."/>
            <person name="Woyke T."/>
            <person name="Ryan C.M."/>
            <person name="Banfield J.F."/>
        </authorList>
    </citation>
    <scope>NUCLEOTIDE SEQUENCE [LARGE SCALE GENOMIC DNA]</scope>
</reference>
<dbReference type="Pfam" id="PF13490">
    <property type="entry name" value="zf-HC2"/>
    <property type="match status" value="1"/>
</dbReference>
<dbReference type="AlphaFoldDB" id="A0A2M7S5H9"/>
<accession>A0A2M7S5H9</accession>
<dbReference type="Gene3D" id="1.10.10.1320">
    <property type="entry name" value="Anti-sigma factor, zinc-finger domain"/>
    <property type="match status" value="1"/>
</dbReference>
<dbReference type="InterPro" id="IPR041916">
    <property type="entry name" value="Anti_sigma_zinc_sf"/>
</dbReference>
<comment type="caution">
    <text evidence="3">The sequence shown here is derived from an EMBL/GenBank/DDBJ whole genome shotgun (WGS) entry which is preliminary data.</text>
</comment>
<evidence type="ECO:0000259" key="2">
    <source>
        <dbReference type="Pfam" id="PF13490"/>
    </source>
</evidence>
<evidence type="ECO:0000313" key="4">
    <source>
        <dbReference type="Proteomes" id="UP000229307"/>
    </source>
</evidence>
<keyword evidence="1" id="KW-0472">Membrane</keyword>
<organism evidence="3 4">
    <name type="scientific">Candidatus Desantisbacteria bacterium CG_4_10_14_0_8_um_filter_48_22</name>
    <dbReference type="NCBI Taxonomy" id="1974543"/>
    <lineage>
        <taxon>Bacteria</taxon>
        <taxon>Candidatus Desantisiibacteriota</taxon>
    </lineage>
</organism>
<dbReference type="InterPro" id="IPR027383">
    <property type="entry name" value="Znf_put"/>
</dbReference>
<protein>
    <recommendedName>
        <fullName evidence="2">Putative zinc-finger domain-containing protein</fullName>
    </recommendedName>
</protein>
<gene>
    <name evidence="3" type="ORF">COY52_11055</name>
</gene>
<dbReference type="EMBL" id="PFMR01000301">
    <property type="protein sequence ID" value="PIZ14797.1"/>
    <property type="molecule type" value="Genomic_DNA"/>
</dbReference>
<keyword evidence="1" id="KW-1133">Transmembrane helix</keyword>
<sequence>MKCDVIRKDISAYIDGELSGNENSIVETHFQKCPDCKRIFNEFTAQSKALREVAEIEPSPDFDVRFRAKVTKQDRRIPLAAEWPSLIFSPARLVFASIVLGVLVGGVIGRITFTHYLSSTPTKNMYFERFSLYAFNDFPRGSLGNAYLTLSTKR</sequence>
<keyword evidence="1" id="KW-0812">Transmembrane</keyword>
<feature type="transmembrane region" description="Helical" evidence="1">
    <location>
        <begin position="93"/>
        <end position="113"/>
    </location>
</feature>
<name>A0A2M7S5H9_9BACT</name>
<dbReference type="Proteomes" id="UP000229307">
    <property type="component" value="Unassembled WGS sequence"/>
</dbReference>
<evidence type="ECO:0000313" key="3">
    <source>
        <dbReference type="EMBL" id="PIZ14797.1"/>
    </source>
</evidence>
<proteinExistence type="predicted"/>
<evidence type="ECO:0000256" key="1">
    <source>
        <dbReference type="SAM" id="Phobius"/>
    </source>
</evidence>
<feature type="domain" description="Putative zinc-finger" evidence="2">
    <location>
        <begin position="3"/>
        <end position="36"/>
    </location>
</feature>